<feature type="transmembrane region" description="Helical" evidence="1">
    <location>
        <begin position="12"/>
        <end position="32"/>
    </location>
</feature>
<evidence type="ECO:0000313" key="3">
    <source>
        <dbReference type="Proteomes" id="UP000006732"/>
    </source>
</evidence>
<keyword evidence="1" id="KW-0472">Membrane</keyword>
<dbReference type="AlphaFoldDB" id="A1ASA3"/>
<feature type="transmembrane region" description="Helical" evidence="1">
    <location>
        <begin position="70"/>
        <end position="92"/>
    </location>
</feature>
<dbReference type="RefSeq" id="WP_011736476.1">
    <property type="nucleotide sequence ID" value="NC_008609.1"/>
</dbReference>
<keyword evidence="1" id="KW-0812">Transmembrane</keyword>
<accession>A1ASA3</accession>
<evidence type="ECO:0000313" key="2">
    <source>
        <dbReference type="EMBL" id="ABL00224.1"/>
    </source>
</evidence>
<dbReference type="HOGENOM" id="CLU_1747913_0_0_7"/>
<dbReference type="EMBL" id="CP000482">
    <property type="protein sequence ID" value="ABL00224.1"/>
    <property type="molecule type" value="Genomic_DNA"/>
</dbReference>
<keyword evidence="3" id="KW-1185">Reference proteome</keyword>
<evidence type="ECO:0000256" key="1">
    <source>
        <dbReference type="SAM" id="Phobius"/>
    </source>
</evidence>
<organism evidence="2 3">
    <name type="scientific">Pelobacter propionicus (strain DSM 2379 / NBRC 103807 / OttBd1)</name>
    <dbReference type="NCBI Taxonomy" id="338966"/>
    <lineage>
        <taxon>Bacteria</taxon>
        <taxon>Pseudomonadati</taxon>
        <taxon>Thermodesulfobacteriota</taxon>
        <taxon>Desulfuromonadia</taxon>
        <taxon>Desulfuromonadales</taxon>
        <taxon>Desulfuromonadaceae</taxon>
        <taxon>Pelobacter</taxon>
    </lineage>
</organism>
<protein>
    <recommendedName>
        <fullName evidence="4">Transmembrane protein</fullName>
    </recommendedName>
</protein>
<gene>
    <name evidence="2" type="ordered locus">Ppro_2619</name>
</gene>
<keyword evidence="1" id="KW-1133">Transmembrane helix</keyword>
<name>A1ASA3_PELPD</name>
<dbReference type="KEGG" id="ppd:Ppro_2619"/>
<sequence>MTKTNTTKSALFFRVMVFVAIHVATFAAILKIEWLQSFQMAVLVIPAASYFTIFFIEAKSRINKGLPYDEVWRGCFWFSFWAGASLTLPFIIFRVGPDGPIKLEDLSVNYLLAYPISCAVFGGLTGLIGTVLINQFYGALGGNNDKCNS</sequence>
<feature type="transmembrane region" description="Helical" evidence="1">
    <location>
        <begin position="112"/>
        <end position="133"/>
    </location>
</feature>
<proteinExistence type="predicted"/>
<reference evidence="2 3" key="1">
    <citation type="submission" date="2006-10" db="EMBL/GenBank/DDBJ databases">
        <title>Complete sequence of chromosome of Pelobacter propionicus DSM 2379.</title>
        <authorList>
            <consortium name="US DOE Joint Genome Institute"/>
            <person name="Copeland A."/>
            <person name="Lucas S."/>
            <person name="Lapidus A."/>
            <person name="Barry K."/>
            <person name="Detter J.C."/>
            <person name="Glavina del Rio T."/>
            <person name="Hammon N."/>
            <person name="Israni S."/>
            <person name="Dalin E."/>
            <person name="Tice H."/>
            <person name="Pitluck S."/>
            <person name="Saunders E."/>
            <person name="Brettin T."/>
            <person name="Bruce D."/>
            <person name="Han C."/>
            <person name="Tapia R."/>
            <person name="Schmutz J."/>
            <person name="Larimer F."/>
            <person name="Land M."/>
            <person name="Hauser L."/>
            <person name="Kyrpides N."/>
            <person name="Kim E."/>
            <person name="Lovley D."/>
            <person name="Richardson P."/>
        </authorList>
    </citation>
    <scope>NUCLEOTIDE SEQUENCE [LARGE SCALE GENOMIC DNA]</scope>
    <source>
        <strain evidence="3">DSM 2379 / NBRC 103807 / OttBd1</strain>
    </source>
</reference>
<evidence type="ECO:0008006" key="4">
    <source>
        <dbReference type="Google" id="ProtNLM"/>
    </source>
</evidence>
<dbReference type="Proteomes" id="UP000006732">
    <property type="component" value="Chromosome"/>
</dbReference>
<feature type="transmembrane region" description="Helical" evidence="1">
    <location>
        <begin position="38"/>
        <end position="58"/>
    </location>
</feature>